<accession>A0A3B0X755</accession>
<dbReference type="Pfam" id="PF13180">
    <property type="entry name" value="PDZ_2"/>
    <property type="match status" value="1"/>
</dbReference>
<dbReference type="Gene3D" id="2.30.42.10">
    <property type="match status" value="1"/>
</dbReference>
<evidence type="ECO:0000313" key="3">
    <source>
        <dbReference type="EMBL" id="VAW51754.1"/>
    </source>
</evidence>
<sequence length="281" mass="31944">MFNSQLLIPFVFLLTGFGSAYLFLNYSSGETTLSSSNEPFMQADVVNNISLYTPDMLSTPEENRLSKLENEVEQLKQQLLQVNQTLESFSTENKQISPVIFGRTNKIPTPSVLTQRLHSYESLIRGGIDQITAEDIVRRKNNFELKRLALQDRATRENYLNTQQYYDELNTINQSDISLRDELGDDRYDEYLFSSKQNNRIKISSVMLGSAAEEVGIEKGDVVLSYNNQRMFTWQELKGATTEGSLGEFVSMTIYRAGEHYSFTVPRGPLGIQLGATRLEP</sequence>
<proteinExistence type="predicted"/>
<gene>
    <name evidence="3" type="ORF">MNBD_GAMMA05-60</name>
</gene>
<dbReference type="AlphaFoldDB" id="A0A3B0X755"/>
<dbReference type="SUPFAM" id="SSF50156">
    <property type="entry name" value="PDZ domain-like"/>
    <property type="match status" value="1"/>
</dbReference>
<feature type="coiled-coil region" evidence="1">
    <location>
        <begin position="58"/>
        <end position="92"/>
    </location>
</feature>
<protein>
    <recommendedName>
        <fullName evidence="2">PDZ domain-containing protein</fullName>
    </recommendedName>
</protein>
<evidence type="ECO:0000259" key="2">
    <source>
        <dbReference type="SMART" id="SM00228"/>
    </source>
</evidence>
<feature type="domain" description="PDZ" evidence="2">
    <location>
        <begin position="189"/>
        <end position="258"/>
    </location>
</feature>
<organism evidence="3">
    <name type="scientific">hydrothermal vent metagenome</name>
    <dbReference type="NCBI Taxonomy" id="652676"/>
    <lineage>
        <taxon>unclassified sequences</taxon>
        <taxon>metagenomes</taxon>
        <taxon>ecological metagenomes</taxon>
    </lineage>
</organism>
<dbReference type="SMART" id="SM00228">
    <property type="entry name" value="PDZ"/>
    <property type="match status" value="1"/>
</dbReference>
<evidence type="ECO:0000256" key="1">
    <source>
        <dbReference type="SAM" id="Coils"/>
    </source>
</evidence>
<dbReference type="EMBL" id="UOFE01000022">
    <property type="protein sequence ID" value="VAW51754.1"/>
    <property type="molecule type" value="Genomic_DNA"/>
</dbReference>
<reference evidence="3" key="1">
    <citation type="submission" date="2018-06" db="EMBL/GenBank/DDBJ databases">
        <authorList>
            <person name="Zhirakovskaya E."/>
        </authorList>
    </citation>
    <scope>NUCLEOTIDE SEQUENCE</scope>
</reference>
<name>A0A3B0X755_9ZZZZ</name>
<dbReference type="InterPro" id="IPR001478">
    <property type="entry name" value="PDZ"/>
</dbReference>
<keyword evidence="1" id="KW-0175">Coiled coil</keyword>
<dbReference type="InterPro" id="IPR036034">
    <property type="entry name" value="PDZ_sf"/>
</dbReference>